<proteinExistence type="predicted"/>
<organism evidence="1 2">
    <name type="scientific">Candidatus Falkowbacteria bacterium HGW-Falkowbacteria-2</name>
    <dbReference type="NCBI Taxonomy" id="2013769"/>
    <lineage>
        <taxon>Bacteria</taxon>
        <taxon>Candidatus Falkowiibacteriota</taxon>
    </lineage>
</organism>
<evidence type="ECO:0000313" key="2">
    <source>
        <dbReference type="Proteomes" id="UP000233325"/>
    </source>
</evidence>
<evidence type="ECO:0000313" key="1">
    <source>
        <dbReference type="EMBL" id="PKM87658.1"/>
    </source>
</evidence>
<dbReference type="PROSITE" id="PS51257">
    <property type="entry name" value="PROKAR_LIPOPROTEIN"/>
    <property type="match status" value="1"/>
</dbReference>
<protein>
    <recommendedName>
        <fullName evidence="3">Peptidase C39-like domain-containing protein</fullName>
    </recommendedName>
</protein>
<reference evidence="1 2" key="1">
    <citation type="journal article" date="2017" name="ISME J.">
        <title>Potential for microbial H2 and metal transformations associated with novel bacteria and archaea in deep terrestrial subsurface sediments.</title>
        <authorList>
            <person name="Hernsdorf A.W."/>
            <person name="Amano Y."/>
            <person name="Miyakawa K."/>
            <person name="Ise K."/>
            <person name="Suzuki Y."/>
            <person name="Anantharaman K."/>
            <person name="Probst A."/>
            <person name="Burstein D."/>
            <person name="Thomas B.C."/>
            <person name="Banfield J.F."/>
        </authorList>
    </citation>
    <scope>NUCLEOTIDE SEQUENCE [LARGE SCALE GENOMIC DNA]</scope>
    <source>
        <strain evidence="1">HGW-Falkowbacteria-2</strain>
    </source>
</reference>
<evidence type="ECO:0008006" key="3">
    <source>
        <dbReference type="Google" id="ProtNLM"/>
    </source>
</evidence>
<gene>
    <name evidence="1" type="ORF">CVU83_02775</name>
</gene>
<dbReference type="EMBL" id="PHAH01000037">
    <property type="protein sequence ID" value="PKM87658.1"/>
    <property type="molecule type" value="Genomic_DNA"/>
</dbReference>
<accession>A0A2N2DYX8</accession>
<dbReference type="AlphaFoldDB" id="A0A2N2DYX8"/>
<sequence length="180" mass="20782">MKAKIVLFCTIFFAMLSCQKEESAEMKMTVKEKRSLDWHSLSQSQKDDEIMNTAFADYGLYVGIQCKPWVQRVVNTATSGHVTVPLTQSNQYQWYDDQSGHIVGRSTLIENVQRADIIQMYLYINGGWTPHTAIVVYKDSSGMMWIDSNWVATNTVGTHYVTYSQFYSWASNRYTVYHVQ</sequence>
<comment type="caution">
    <text evidence="1">The sequence shown here is derived from an EMBL/GenBank/DDBJ whole genome shotgun (WGS) entry which is preliminary data.</text>
</comment>
<name>A0A2N2DYX8_9BACT</name>
<dbReference type="Proteomes" id="UP000233325">
    <property type="component" value="Unassembled WGS sequence"/>
</dbReference>